<evidence type="ECO:0000259" key="1">
    <source>
        <dbReference type="Pfam" id="PF00419"/>
    </source>
</evidence>
<accession>A0ABU6LK94</accession>
<evidence type="ECO:0000313" key="2">
    <source>
        <dbReference type="EMBL" id="MEC6899972.1"/>
    </source>
</evidence>
<dbReference type="RefSeq" id="WP_327768614.1">
    <property type="nucleotide sequence ID" value="NZ_JAYXUC010000001.1"/>
</dbReference>
<reference evidence="2 3" key="1">
    <citation type="submission" date="2024-01" db="EMBL/GenBank/DDBJ databases">
        <title>Active colonisers of the gastrointestinal tract of Atlantic salmon farmed in a warm water region.</title>
        <authorList>
            <person name="Bowman J.P."/>
        </authorList>
    </citation>
    <scope>NUCLEOTIDE SEQUENCE [LARGE SCALE GENOMIC DNA]</scope>
    <source>
        <strain evidence="2 3">S4MW1</strain>
    </source>
</reference>
<protein>
    <submittedName>
        <fullName evidence="2">Fimbrial protein</fullName>
    </submittedName>
</protein>
<name>A0ABU6LK94_9GAMM</name>
<evidence type="ECO:0000313" key="3">
    <source>
        <dbReference type="Proteomes" id="UP001339429"/>
    </source>
</evidence>
<comment type="caution">
    <text evidence="2">The sequence shown here is derived from an EMBL/GenBank/DDBJ whole genome shotgun (WGS) entry which is preliminary data.</text>
</comment>
<feature type="domain" description="Fimbrial-type adhesion" evidence="1">
    <location>
        <begin position="38"/>
        <end position="193"/>
    </location>
</feature>
<dbReference type="InterPro" id="IPR000259">
    <property type="entry name" value="Adhesion_dom_fimbrial"/>
</dbReference>
<organism evidence="2 3">
    <name type="scientific">Photobacterium piscicola</name>
    <dbReference type="NCBI Taxonomy" id="1378299"/>
    <lineage>
        <taxon>Bacteria</taxon>
        <taxon>Pseudomonadati</taxon>
        <taxon>Pseudomonadota</taxon>
        <taxon>Gammaproteobacteria</taxon>
        <taxon>Vibrionales</taxon>
        <taxon>Vibrionaceae</taxon>
        <taxon>Photobacterium</taxon>
    </lineage>
</organism>
<dbReference type="InterPro" id="IPR008966">
    <property type="entry name" value="Adhesion_dom_sf"/>
</dbReference>
<gene>
    <name evidence="2" type="ORF">VXS00_15075</name>
</gene>
<dbReference type="Pfam" id="PF00419">
    <property type="entry name" value="Fimbrial"/>
    <property type="match status" value="1"/>
</dbReference>
<dbReference type="EMBL" id="JAYXUD010000015">
    <property type="protein sequence ID" value="MEC6899972.1"/>
    <property type="molecule type" value="Genomic_DNA"/>
</dbReference>
<proteinExistence type="predicted"/>
<dbReference type="InterPro" id="IPR036937">
    <property type="entry name" value="Adhesion_dom_fimbrial_sf"/>
</dbReference>
<sequence length="194" mass="20796">MNKVIGITVIGLSIFSMNYAIAGLSTGIESTTPSSGKINFTGVVVQATCSINLVSSTQINLNNTVNLGVMKTTQKETPPVYFYLKPDPKCAPTFKQLTAVIAWSGSNFNDNGLTNLGTSKNVDIALTGYTANSKISPVHLTQTNKVIKDSYTALEGDKKTFPGYLFSANLQDKNNQKPIPGSVLSNAIYNVTYN</sequence>
<keyword evidence="3" id="KW-1185">Reference proteome</keyword>
<dbReference type="Proteomes" id="UP001339429">
    <property type="component" value="Unassembled WGS sequence"/>
</dbReference>
<dbReference type="SUPFAM" id="SSF49401">
    <property type="entry name" value="Bacterial adhesins"/>
    <property type="match status" value="1"/>
</dbReference>
<dbReference type="Gene3D" id="2.60.40.1090">
    <property type="entry name" value="Fimbrial-type adhesion domain"/>
    <property type="match status" value="1"/>
</dbReference>